<evidence type="ECO:0000313" key="1">
    <source>
        <dbReference type="EMBL" id="KAG8184178.1"/>
    </source>
</evidence>
<dbReference type="Proteomes" id="UP000827092">
    <property type="component" value="Unassembled WGS sequence"/>
</dbReference>
<organism evidence="1 2">
    <name type="scientific">Oedothorax gibbosus</name>
    <dbReference type="NCBI Taxonomy" id="931172"/>
    <lineage>
        <taxon>Eukaryota</taxon>
        <taxon>Metazoa</taxon>
        <taxon>Ecdysozoa</taxon>
        <taxon>Arthropoda</taxon>
        <taxon>Chelicerata</taxon>
        <taxon>Arachnida</taxon>
        <taxon>Araneae</taxon>
        <taxon>Araneomorphae</taxon>
        <taxon>Entelegynae</taxon>
        <taxon>Araneoidea</taxon>
        <taxon>Linyphiidae</taxon>
        <taxon>Erigoninae</taxon>
        <taxon>Oedothorax</taxon>
    </lineage>
</organism>
<gene>
    <name evidence="1" type="ORF">JTE90_010216</name>
</gene>
<sequence>MNFHPQAQLELMKQWLYPPRSLLSNGGRVHTWSKMQQRTLSKSSIMQLSPAEKLFWRGSMESAPEKSGAVTSSFTSLPLLPYGILSTEMCNACRNTLIG</sequence>
<proteinExistence type="predicted"/>
<comment type="caution">
    <text evidence="1">The sequence shown here is derived from an EMBL/GenBank/DDBJ whole genome shotgun (WGS) entry which is preliminary data.</text>
</comment>
<protein>
    <submittedName>
        <fullName evidence="1">Uncharacterized protein</fullName>
    </submittedName>
</protein>
<reference evidence="1 2" key="1">
    <citation type="journal article" date="2022" name="Nat. Ecol. Evol.">
        <title>A masculinizing supergene underlies an exaggerated male reproductive morph in a spider.</title>
        <authorList>
            <person name="Hendrickx F."/>
            <person name="De Corte Z."/>
            <person name="Sonet G."/>
            <person name="Van Belleghem S.M."/>
            <person name="Kostlbacher S."/>
            <person name="Vangestel C."/>
        </authorList>
    </citation>
    <scope>NUCLEOTIDE SEQUENCE [LARGE SCALE GENOMIC DNA]</scope>
    <source>
        <strain evidence="1">W744_W776</strain>
    </source>
</reference>
<evidence type="ECO:0000313" key="2">
    <source>
        <dbReference type="Proteomes" id="UP000827092"/>
    </source>
</evidence>
<dbReference type="EMBL" id="JAFNEN010000385">
    <property type="protein sequence ID" value="KAG8184178.1"/>
    <property type="molecule type" value="Genomic_DNA"/>
</dbReference>
<dbReference type="AlphaFoldDB" id="A0AAV6UKF1"/>
<accession>A0AAV6UKF1</accession>
<keyword evidence="2" id="KW-1185">Reference proteome</keyword>
<name>A0AAV6UKF1_9ARAC</name>